<dbReference type="SUPFAM" id="SSF53335">
    <property type="entry name" value="S-adenosyl-L-methionine-dependent methyltransferases"/>
    <property type="match status" value="1"/>
</dbReference>
<evidence type="ECO:0000259" key="4">
    <source>
        <dbReference type="SMART" id="SM00828"/>
    </source>
</evidence>
<dbReference type="AlphaFoldDB" id="A0A7Y9ZFW3"/>
<keyword evidence="3" id="KW-0949">S-adenosyl-L-methionine</keyword>
<dbReference type="Pfam" id="PF02353">
    <property type="entry name" value="CMAS"/>
    <property type="match status" value="1"/>
</dbReference>
<dbReference type="EMBL" id="JACBZM010000001">
    <property type="protein sequence ID" value="NYI44090.1"/>
    <property type="molecule type" value="Genomic_DNA"/>
</dbReference>
<keyword evidence="1 5" id="KW-0489">Methyltransferase</keyword>
<dbReference type="SMART" id="SM00828">
    <property type="entry name" value="PKS_MT"/>
    <property type="match status" value="1"/>
</dbReference>
<evidence type="ECO:0000313" key="6">
    <source>
        <dbReference type="Proteomes" id="UP000562045"/>
    </source>
</evidence>
<protein>
    <submittedName>
        <fullName evidence="5">27-O-demethylrifamycin SV methyltransferase</fullName>
        <ecNumber evidence="5">2.1.1.-</ecNumber>
    </submittedName>
</protein>
<dbReference type="PANTHER" id="PTHR44068">
    <property type="entry name" value="ZGC:194242"/>
    <property type="match status" value="1"/>
</dbReference>
<sequence length="281" mass="30769">MSTTDLDGASHEPEKHYDRVHEAWRLIMGEEFHYGYFATPTTPLEQATAALTAQMLQRAAITAGDRVLDVGCGTGRQACDLVEEYDARVLGITTSGAGVAAATELAASRGLDGARFEQRDGTDNGLPDGSFDVVWALESSHLMRDRKALLSEAARVLAPGGRLVLCDIINRRRIPFLEVRARRDDFAVLRAAFGDAHMLPLSDYTGWLEELGLQVTDATDISDETLPTFEAWRSNCATHEHEIVELIGEQARDEFVRSCDILEGLWNDGTFGYGILGAAKP</sequence>
<name>A0A7Y9ZFW3_9ACTN</name>
<reference evidence="5 6" key="1">
    <citation type="submission" date="2020-07" db="EMBL/GenBank/DDBJ databases">
        <title>Sequencing the genomes of 1000 actinobacteria strains.</title>
        <authorList>
            <person name="Klenk H.-P."/>
        </authorList>
    </citation>
    <scope>NUCLEOTIDE SEQUENCE [LARGE SCALE GENOMIC DNA]</scope>
    <source>
        <strain evidence="5 6">DSM 15131</strain>
    </source>
</reference>
<keyword evidence="2 5" id="KW-0808">Transferase</keyword>
<evidence type="ECO:0000256" key="1">
    <source>
        <dbReference type="ARBA" id="ARBA00022603"/>
    </source>
</evidence>
<evidence type="ECO:0000256" key="3">
    <source>
        <dbReference type="ARBA" id="ARBA00022691"/>
    </source>
</evidence>
<dbReference type="PANTHER" id="PTHR44068:SF11">
    <property type="entry name" value="GERANYL DIPHOSPHATE 2-C-METHYLTRANSFERASE"/>
    <property type="match status" value="1"/>
</dbReference>
<evidence type="ECO:0000313" key="5">
    <source>
        <dbReference type="EMBL" id="NYI44090.1"/>
    </source>
</evidence>
<dbReference type="EC" id="2.1.1.-" evidence="5"/>
<dbReference type="InterPro" id="IPR020803">
    <property type="entry name" value="MeTfrase_dom"/>
</dbReference>
<dbReference type="Proteomes" id="UP000562045">
    <property type="component" value="Unassembled WGS sequence"/>
</dbReference>
<dbReference type="InterPro" id="IPR050447">
    <property type="entry name" value="Erg6_SMT_methyltransf"/>
</dbReference>
<feature type="domain" description="Polyketide synthase-like methyltransferase" evidence="4">
    <location>
        <begin position="23"/>
        <end position="281"/>
    </location>
</feature>
<organism evidence="5 6">
    <name type="scientific">Nocardioides aromaticivorans</name>
    <dbReference type="NCBI Taxonomy" id="200618"/>
    <lineage>
        <taxon>Bacteria</taxon>
        <taxon>Bacillati</taxon>
        <taxon>Actinomycetota</taxon>
        <taxon>Actinomycetes</taxon>
        <taxon>Propionibacteriales</taxon>
        <taxon>Nocardioidaceae</taxon>
        <taxon>Nocardioides</taxon>
    </lineage>
</organism>
<accession>A0A7Y9ZFW3</accession>
<dbReference type="CDD" id="cd02440">
    <property type="entry name" value="AdoMet_MTases"/>
    <property type="match status" value="1"/>
</dbReference>
<dbReference type="GO" id="GO:0008168">
    <property type="term" value="F:methyltransferase activity"/>
    <property type="evidence" value="ECO:0007669"/>
    <property type="project" value="UniProtKB-KW"/>
</dbReference>
<dbReference type="GO" id="GO:0032259">
    <property type="term" value="P:methylation"/>
    <property type="evidence" value="ECO:0007669"/>
    <property type="project" value="UniProtKB-KW"/>
</dbReference>
<evidence type="ECO:0000256" key="2">
    <source>
        <dbReference type="ARBA" id="ARBA00022679"/>
    </source>
</evidence>
<dbReference type="RefSeq" id="WP_179648057.1">
    <property type="nucleotide sequence ID" value="NZ_JACBZM010000001.1"/>
</dbReference>
<dbReference type="Gene3D" id="3.40.50.150">
    <property type="entry name" value="Vaccinia Virus protein VP39"/>
    <property type="match status" value="1"/>
</dbReference>
<comment type="caution">
    <text evidence="5">The sequence shown here is derived from an EMBL/GenBank/DDBJ whole genome shotgun (WGS) entry which is preliminary data.</text>
</comment>
<dbReference type="InterPro" id="IPR029063">
    <property type="entry name" value="SAM-dependent_MTases_sf"/>
</dbReference>
<proteinExistence type="predicted"/>
<gene>
    <name evidence="5" type="ORF">BJ993_001170</name>
</gene>